<feature type="active site" description="Proton donor/acceptor" evidence="9">
    <location>
        <position position="201"/>
    </location>
</feature>
<gene>
    <name evidence="10" type="ORF">FA046_02890</name>
</gene>
<evidence type="ECO:0000313" key="10">
    <source>
        <dbReference type="EMBL" id="TKC00643.1"/>
    </source>
</evidence>
<dbReference type="SUPFAM" id="SSF55166">
    <property type="entry name" value="Hedgehog/DD-peptidase"/>
    <property type="match status" value="1"/>
</dbReference>
<keyword evidence="3 9" id="KW-0479">Metal-binding</keyword>
<dbReference type="GO" id="GO:0160237">
    <property type="term" value="F:D-Ala-D-Ala dipeptidase activity"/>
    <property type="evidence" value="ECO:0007669"/>
    <property type="project" value="UniProtKB-EC"/>
</dbReference>
<evidence type="ECO:0000256" key="5">
    <source>
        <dbReference type="ARBA" id="ARBA00022833"/>
    </source>
</evidence>
<dbReference type="EC" id="3.4.13.22" evidence="9"/>
<dbReference type="GO" id="GO:0006508">
    <property type="term" value="P:proteolysis"/>
    <property type="evidence" value="ECO:0007669"/>
    <property type="project" value="UniProtKB-KW"/>
</dbReference>
<keyword evidence="6 9" id="KW-0224">Dipeptidase</keyword>
<keyword evidence="5 9" id="KW-0862">Zinc</keyword>
<dbReference type="GO" id="GO:0071555">
    <property type="term" value="P:cell wall organization"/>
    <property type="evidence" value="ECO:0007669"/>
    <property type="project" value="UniProtKB-KW"/>
</dbReference>
<feature type="binding site" evidence="9">
    <location>
        <position position="143"/>
    </location>
    <ligand>
        <name>Zn(2+)</name>
        <dbReference type="ChEBI" id="CHEBI:29105"/>
        <note>catalytic</note>
    </ligand>
</feature>
<comment type="cofactor">
    <cofactor evidence="9">
        <name>Zn(2+)</name>
        <dbReference type="ChEBI" id="CHEBI:29105"/>
    </cofactor>
    <text evidence="9">Binds 1 zinc ion per subunit.</text>
</comment>
<evidence type="ECO:0000256" key="1">
    <source>
        <dbReference type="ARBA" id="ARBA00001362"/>
    </source>
</evidence>
<keyword evidence="8" id="KW-0961">Cell wall biogenesis/degradation</keyword>
<evidence type="ECO:0000256" key="8">
    <source>
        <dbReference type="ARBA" id="ARBA00023316"/>
    </source>
</evidence>
<dbReference type="Gene3D" id="3.30.1380.10">
    <property type="match status" value="1"/>
</dbReference>
<comment type="caution">
    <text evidence="10">The sequence shown here is derived from an EMBL/GenBank/DDBJ whole genome shotgun (WGS) entry which is preliminary data.</text>
</comment>
<evidence type="ECO:0000313" key="11">
    <source>
        <dbReference type="Proteomes" id="UP000308181"/>
    </source>
</evidence>
<keyword evidence="11" id="KW-1185">Reference proteome</keyword>
<dbReference type="PANTHER" id="PTHR43126:SF1">
    <property type="entry name" value="D-ALANYL-D-ALANINE DIPEPTIDASE"/>
    <property type="match status" value="1"/>
</dbReference>
<reference evidence="10 11" key="1">
    <citation type="submission" date="2019-04" db="EMBL/GenBank/DDBJ databases">
        <title>Pedobacter sp. AR-3-17 sp. nov., isolated from Arctic soil.</title>
        <authorList>
            <person name="Dahal R.H."/>
            <person name="Kim D.-U."/>
        </authorList>
    </citation>
    <scope>NUCLEOTIDE SEQUENCE [LARGE SCALE GENOMIC DNA]</scope>
    <source>
        <strain evidence="10 11">AR-3-17</strain>
    </source>
</reference>
<feature type="site" description="Transition state stabilizer" evidence="9">
    <location>
        <position position="107"/>
    </location>
</feature>
<dbReference type="PANTHER" id="PTHR43126">
    <property type="entry name" value="D-ALANYL-D-ALANINE DIPEPTIDASE"/>
    <property type="match status" value="1"/>
</dbReference>
<dbReference type="InterPro" id="IPR000755">
    <property type="entry name" value="A_A_dipeptidase"/>
</dbReference>
<dbReference type="AlphaFoldDB" id="A0A4U1C5E2"/>
<comment type="similarity">
    <text evidence="9">Belongs to the peptidase M15D family.</text>
</comment>
<comment type="catalytic activity">
    <reaction evidence="1 9">
        <text>D-alanyl-D-alanine + H2O = 2 D-alanine</text>
        <dbReference type="Rhea" id="RHEA:20661"/>
        <dbReference type="ChEBI" id="CHEBI:15377"/>
        <dbReference type="ChEBI" id="CHEBI:57416"/>
        <dbReference type="ChEBI" id="CHEBI:57822"/>
        <dbReference type="EC" id="3.4.13.22"/>
    </reaction>
</comment>
<dbReference type="InterPro" id="IPR009045">
    <property type="entry name" value="Zn_M74/Hedgehog-like"/>
</dbReference>
<sequence>MKALTVGLIASFYLVFNVQEQPVVISSQKEYQAVIKQYPEQILQEIVKEIPTIKLDIKYATKDNFSGIAVYHQAKAYARKPVIDALRKIQKELNQQGLGLKIFDAYRPYAVTVKFWKLTPIDKKDYVANPNKGSRHNRGCAVDLTIINLKTGVELKMPTPYDSFTKEAAADYENIPPEEKKNRDFLINMMKQNGFNVIKSEWWHFDFKGWENYPLMDIPFQKL</sequence>
<comment type="function">
    <text evidence="9">Catalyzes hydrolysis of the D-alanyl-D-alanine dipeptide.</text>
</comment>
<name>A0A4U1C5E2_9SPHI</name>
<feature type="binding site" evidence="9">
    <location>
        <position position="136"/>
    </location>
    <ligand>
        <name>Zn(2+)</name>
        <dbReference type="ChEBI" id="CHEBI:29105"/>
        <note>catalytic</note>
    </ligand>
</feature>
<dbReference type="CDD" id="cd14840">
    <property type="entry name" value="D-Ala-D-Ala_dipeptidase_Aad"/>
    <property type="match status" value="1"/>
</dbReference>
<feature type="binding site" evidence="9">
    <location>
        <position position="204"/>
    </location>
    <ligand>
        <name>Zn(2+)</name>
        <dbReference type="ChEBI" id="CHEBI:29105"/>
        <note>catalytic</note>
    </ligand>
</feature>
<dbReference type="HAMAP" id="MF_01924">
    <property type="entry name" value="A_A_dipeptidase"/>
    <property type="match status" value="1"/>
</dbReference>
<dbReference type="Pfam" id="PF01427">
    <property type="entry name" value="Peptidase_M15"/>
    <property type="match status" value="1"/>
</dbReference>
<organism evidence="10 11">
    <name type="scientific">Pedobacter cryophilus</name>
    <dbReference type="NCBI Taxonomy" id="2571271"/>
    <lineage>
        <taxon>Bacteria</taxon>
        <taxon>Pseudomonadati</taxon>
        <taxon>Bacteroidota</taxon>
        <taxon>Sphingobacteriia</taxon>
        <taxon>Sphingobacteriales</taxon>
        <taxon>Sphingobacteriaceae</taxon>
        <taxon>Pedobacter</taxon>
    </lineage>
</organism>
<evidence type="ECO:0000256" key="7">
    <source>
        <dbReference type="ARBA" id="ARBA00023049"/>
    </source>
</evidence>
<protein>
    <recommendedName>
        <fullName evidence="9">D-alanyl-D-alanine dipeptidase</fullName>
        <shortName evidence="9">D-Ala-D-Ala dipeptidase</shortName>
        <ecNumber evidence="9">3.4.13.22</ecNumber>
    </recommendedName>
</protein>
<dbReference type="OrthoDB" id="9801430at2"/>
<proteinExistence type="inferred from homology"/>
<dbReference type="GO" id="GO:0008237">
    <property type="term" value="F:metallopeptidase activity"/>
    <property type="evidence" value="ECO:0007669"/>
    <property type="project" value="UniProtKB-KW"/>
</dbReference>
<dbReference type="RefSeq" id="WP_136824852.1">
    <property type="nucleotide sequence ID" value="NZ_SWBP01000001.1"/>
</dbReference>
<dbReference type="Proteomes" id="UP000308181">
    <property type="component" value="Unassembled WGS sequence"/>
</dbReference>
<dbReference type="GO" id="GO:0008270">
    <property type="term" value="F:zinc ion binding"/>
    <property type="evidence" value="ECO:0007669"/>
    <property type="project" value="UniProtKB-UniRule"/>
</dbReference>
<evidence type="ECO:0000256" key="2">
    <source>
        <dbReference type="ARBA" id="ARBA00022670"/>
    </source>
</evidence>
<accession>A0A4U1C5E2</accession>
<keyword evidence="7 9" id="KW-0482">Metalloprotease</keyword>
<evidence type="ECO:0000256" key="3">
    <source>
        <dbReference type="ARBA" id="ARBA00022723"/>
    </source>
</evidence>
<evidence type="ECO:0000256" key="6">
    <source>
        <dbReference type="ARBA" id="ARBA00022997"/>
    </source>
</evidence>
<evidence type="ECO:0000256" key="4">
    <source>
        <dbReference type="ARBA" id="ARBA00022801"/>
    </source>
</evidence>
<keyword evidence="4 9" id="KW-0378">Hydrolase</keyword>
<evidence type="ECO:0000256" key="9">
    <source>
        <dbReference type="HAMAP-Rule" id="MF_01924"/>
    </source>
</evidence>
<keyword evidence="2 9" id="KW-0645">Protease</keyword>
<dbReference type="EMBL" id="SWBP01000001">
    <property type="protein sequence ID" value="TKC00643.1"/>
    <property type="molecule type" value="Genomic_DNA"/>
</dbReference>